<reference evidence="8 9" key="1">
    <citation type="submission" date="2022-10" db="EMBL/GenBank/DDBJ databases">
        <title>The complete genomes of actinobacterial strains from the NBC collection.</title>
        <authorList>
            <person name="Joergensen T.S."/>
            <person name="Alvarez Arevalo M."/>
            <person name="Sterndorff E.B."/>
            <person name="Faurdal D."/>
            <person name="Vuksanovic O."/>
            <person name="Mourched A.-S."/>
            <person name="Charusanti P."/>
            <person name="Shaw S."/>
            <person name="Blin K."/>
            <person name="Weber T."/>
        </authorList>
    </citation>
    <scope>NUCLEOTIDE SEQUENCE [LARGE SCALE GENOMIC DNA]</scope>
    <source>
        <strain evidence="8 9">NBC 01753</strain>
    </source>
</reference>
<evidence type="ECO:0000256" key="7">
    <source>
        <dbReference type="ARBA" id="ARBA00023291"/>
    </source>
</evidence>
<dbReference type="PANTHER" id="PTHR36923">
    <property type="entry name" value="FERREDOXIN"/>
    <property type="match status" value="1"/>
</dbReference>
<evidence type="ECO:0000256" key="5">
    <source>
        <dbReference type="ARBA" id="ARBA00023004"/>
    </source>
</evidence>
<dbReference type="GeneID" id="91541172"/>
<dbReference type="EMBL" id="CP109134">
    <property type="protein sequence ID" value="WSD04542.1"/>
    <property type="molecule type" value="Genomic_DNA"/>
</dbReference>
<evidence type="ECO:0000256" key="6">
    <source>
        <dbReference type="ARBA" id="ARBA00023014"/>
    </source>
</evidence>
<protein>
    <submittedName>
        <fullName evidence="8">Ferredoxin</fullName>
    </submittedName>
</protein>
<evidence type="ECO:0000256" key="1">
    <source>
        <dbReference type="ARBA" id="ARBA00001927"/>
    </source>
</evidence>
<dbReference type="Gene3D" id="3.30.70.20">
    <property type="match status" value="1"/>
</dbReference>
<gene>
    <name evidence="8" type="ORF">OIE73_01335</name>
</gene>
<keyword evidence="9" id="KW-1185">Reference proteome</keyword>
<organism evidence="8 9">
    <name type="scientific">Streptomyces hirsutus</name>
    <dbReference type="NCBI Taxonomy" id="35620"/>
    <lineage>
        <taxon>Bacteria</taxon>
        <taxon>Bacillati</taxon>
        <taxon>Actinomycetota</taxon>
        <taxon>Actinomycetes</taxon>
        <taxon>Kitasatosporales</taxon>
        <taxon>Streptomycetaceae</taxon>
        <taxon>Streptomyces</taxon>
    </lineage>
</organism>
<evidence type="ECO:0000313" key="8">
    <source>
        <dbReference type="EMBL" id="WSD04542.1"/>
    </source>
</evidence>
<accession>A0ABZ1GEH3</accession>
<dbReference type="Pfam" id="PF13459">
    <property type="entry name" value="Fer4_15"/>
    <property type="match status" value="1"/>
</dbReference>
<keyword evidence="7" id="KW-0003">3Fe-4S</keyword>
<evidence type="ECO:0000256" key="4">
    <source>
        <dbReference type="ARBA" id="ARBA00022982"/>
    </source>
</evidence>
<dbReference type="SUPFAM" id="SSF54862">
    <property type="entry name" value="4Fe-4S ferredoxins"/>
    <property type="match status" value="1"/>
</dbReference>
<name>A0ABZ1GEH3_9ACTN</name>
<keyword evidence="3" id="KW-0479">Metal-binding</keyword>
<keyword evidence="4" id="KW-0249">Electron transport</keyword>
<keyword evidence="2" id="KW-0813">Transport</keyword>
<evidence type="ECO:0000313" key="9">
    <source>
        <dbReference type="Proteomes" id="UP001335325"/>
    </source>
</evidence>
<evidence type="ECO:0000256" key="2">
    <source>
        <dbReference type="ARBA" id="ARBA00022448"/>
    </source>
</evidence>
<comment type="cofactor">
    <cofactor evidence="1">
        <name>[3Fe-4S] cluster</name>
        <dbReference type="ChEBI" id="CHEBI:21137"/>
    </cofactor>
</comment>
<dbReference type="InterPro" id="IPR051269">
    <property type="entry name" value="Fe-S_cluster_ET"/>
</dbReference>
<keyword evidence="5" id="KW-0408">Iron</keyword>
<proteinExistence type="predicted"/>
<keyword evidence="6" id="KW-0411">Iron-sulfur</keyword>
<sequence>MKVNSDVTRCQGHGRCALLAPDVFDVDDDGKVVVLLAEVDDEHVAGVREAVTSCPETALELA</sequence>
<dbReference type="RefSeq" id="WP_326750863.1">
    <property type="nucleotide sequence ID" value="NZ_CP109134.1"/>
</dbReference>
<dbReference type="PANTHER" id="PTHR36923:SF3">
    <property type="entry name" value="FERREDOXIN"/>
    <property type="match status" value="1"/>
</dbReference>
<dbReference type="Proteomes" id="UP001335325">
    <property type="component" value="Chromosome"/>
</dbReference>
<evidence type="ECO:0000256" key="3">
    <source>
        <dbReference type="ARBA" id="ARBA00022723"/>
    </source>
</evidence>